<organism evidence="7 8">
    <name type="scientific">Burkholderia paludis</name>
    <dbReference type="NCBI Taxonomy" id="1506587"/>
    <lineage>
        <taxon>Bacteria</taxon>
        <taxon>Pseudomonadati</taxon>
        <taxon>Pseudomonadota</taxon>
        <taxon>Betaproteobacteria</taxon>
        <taxon>Burkholderiales</taxon>
        <taxon>Burkholderiaceae</taxon>
        <taxon>Burkholderia</taxon>
        <taxon>Burkholderia cepacia complex</taxon>
    </lineage>
</organism>
<evidence type="ECO:0000256" key="2">
    <source>
        <dbReference type="ARBA" id="ARBA00022723"/>
    </source>
</evidence>
<dbReference type="Pfam" id="PF02668">
    <property type="entry name" value="TauD"/>
    <property type="match status" value="1"/>
</dbReference>
<keyword evidence="4" id="KW-0560">Oxidoreductase</keyword>
<gene>
    <name evidence="7" type="ORF">BPA30113_02278</name>
</gene>
<keyword evidence="8" id="KW-1185">Reference proteome</keyword>
<dbReference type="Proteomes" id="UP000494330">
    <property type="component" value="Unassembled WGS sequence"/>
</dbReference>
<dbReference type="PANTHER" id="PTHR43779:SF3">
    <property type="entry name" value="(3R)-3-[(CARBOXYMETHYL)AMINO]FATTY ACID OXYGENASE_DECARBOXYLASE"/>
    <property type="match status" value="1"/>
</dbReference>
<keyword evidence="3 7" id="KW-0223">Dioxygenase</keyword>
<protein>
    <submittedName>
        <fullName evidence="7">Taurine dioxygenase</fullName>
    </submittedName>
</protein>
<keyword evidence="2" id="KW-0479">Metal-binding</keyword>
<dbReference type="RefSeq" id="WP_031397496.1">
    <property type="nucleotide sequence ID" value="NZ_CABVQD010000005.1"/>
</dbReference>
<feature type="domain" description="TauD/TfdA-like" evidence="6">
    <location>
        <begin position="3"/>
        <end position="274"/>
    </location>
</feature>
<dbReference type="InterPro" id="IPR051178">
    <property type="entry name" value="TfdA_dioxygenase"/>
</dbReference>
<dbReference type="AlphaFoldDB" id="A0A6J5DEQ4"/>
<dbReference type="PANTHER" id="PTHR43779">
    <property type="entry name" value="DIOXYGENASE RV0097-RELATED"/>
    <property type="match status" value="1"/>
</dbReference>
<evidence type="ECO:0000256" key="5">
    <source>
        <dbReference type="ARBA" id="ARBA00023004"/>
    </source>
</evidence>
<proteinExistence type="inferred from homology"/>
<reference evidence="7 8" key="1">
    <citation type="submission" date="2019-09" db="EMBL/GenBank/DDBJ databases">
        <authorList>
            <person name="Depoorter E."/>
        </authorList>
    </citation>
    <scope>NUCLEOTIDE SEQUENCE [LARGE SCALE GENOMIC DNA]</scope>
    <source>
        <strain evidence="7">LMG 30113</strain>
    </source>
</reference>
<evidence type="ECO:0000256" key="3">
    <source>
        <dbReference type="ARBA" id="ARBA00022964"/>
    </source>
</evidence>
<evidence type="ECO:0000259" key="6">
    <source>
        <dbReference type="Pfam" id="PF02668"/>
    </source>
</evidence>
<evidence type="ECO:0000313" key="7">
    <source>
        <dbReference type="EMBL" id="VWB52500.1"/>
    </source>
</evidence>
<dbReference type="Gene3D" id="3.60.130.10">
    <property type="entry name" value="Clavaminate synthase-like"/>
    <property type="match status" value="1"/>
</dbReference>
<evidence type="ECO:0000256" key="1">
    <source>
        <dbReference type="ARBA" id="ARBA00005896"/>
    </source>
</evidence>
<dbReference type="InterPro" id="IPR042098">
    <property type="entry name" value="TauD-like_sf"/>
</dbReference>
<sequence length="277" mass="31870">MQIKPVSDYVGAEIHDISIRDIRNPETREQVLQALHDHELLIFKDLEISPGEQVELARLIGEPVPFVMSQYRHPEHPEIMISSNEIVNGKAYGVPRVGNFWHQDSSYTDNPTTYTLLHGITIPASSGDTLFSSARDVYARLPDTWKNRIAGRQAVHTVRKRFKARPEHVGYSIAEIMQHAEKLHPPVTHDLVKIDARTGRPYLYGARDYLDYVIGFDANENQEFLALLEELVTDSRYVYRHRWTKGDLLLWKTETAYHAVTHVEDNQARTVHRVAVK</sequence>
<comment type="similarity">
    <text evidence="1">Belongs to the TfdA dioxygenase family.</text>
</comment>
<dbReference type="GO" id="GO:0046872">
    <property type="term" value="F:metal ion binding"/>
    <property type="evidence" value="ECO:0007669"/>
    <property type="project" value="UniProtKB-KW"/>
</dbReference>
<accession>A0A6J5DEQ4</accession>
<dbReference type="SUPFAM" id="SSF51197">
    <property type="entry name" value="Clavaminate synthase-like"/>
    <property type="match status" value="1"/>
</dbReference>
<name>A0A6J5DEQ4_9BURK</name>
<dbReference type="InterPro" id="IPR003819">
    <property type="entry name" value="TauD/TfdA-like"/>
</dbReference>
<evidence type="ECO:0000256" key="4">
    <source>
        <dbReference type="ARBA" id="ARBA00023002"/>
    </source>
</evidence>
<dbReference type="EMBL" id="CABVQD010000005">
    <property type="protein sequence ID" value="VWB52500.1"/>
    <property type="molecule type" value="Genomic_DNA"/>
</dbReference>
<keyword evidence="5" id="KW-0408">Iron</keyword>
<evidence type="ECO:0000313" key="8">
    <source>
        <dbReference type="Proteomes" id="UP000494330"/>
    </source>
</evidence>
<dbReference type="GO" id="GO:0016706">
    <property type="term" value="F:2-oxoglutarate-dependent dioxygenase activity"/>
    <property type="evidence" value="ECO:0007669"/>
    <property type="project" value="UniProtKB-ARBA"/>
</dbReference>